<organism evidence="2">
    <name type="scientific">Rhizophora mucronata</name>
    <name type="common">Asiatic mangrove</name>
    <dbReference type="NCBI Taxonomy" id="61149"/>
    <lineage>
        <taxon>Eukaryota</taxon>
        <taxon>Viridiplantae</taxon>
        <taxon>Streptophyta</taxon>
        <taxon>Embryophyta</taxon>
        <taxon>Tracheophyta</taxon>
        <taxon>Spermatophyta</taxon>
        <taxon>Magnoliopsida</taxon>
        <taxon>eudicotyledons</taxon>
        <taxon>Gunneridae</taxon>
        <taxon>Pentapetalae</taxon>
        <taxon>rosids</taxon>
        <taxon>fabids</taxon>
        <taxon>Malpighiales</taxon>
        <taxon>Rhizophoraceae</taxon>
        <taxon>Rhizophora</taxon>
    </lineage>
</organism>
<feature type="region of interest" description="Disordered" evidence="1">
    <location>
        <begin position="1"/>
        <end position="74"/>
    </location>
</feature>
<accession>A0A2P2PMF4</accession>
<feature type="compositionally biased region" description="Polar residues" evidence="1">
    <location>
        <begin position="17"/>
        <end position="26"/>
    </location>
</feature>
<feature type="compositionally biased region" description="Basic residues" evidence="1">
    <location>
        <begin position="29"/>
        <end position="58"/>
    </location>
</feature>
<reference evidence="2" key="1">
    <citation type="submission" date="2018-02" db="EMBL/GenBank/DDBJ databases">
        <title>Rhizophora mucronata_Transcriptome.</title>
        <authorList>
            <person name="Meera S.P."/>
            <person name="Sreeshan A."/>
            <person name="Augustine A."/>
        </authorList>
    </citation>
    <scope>NUCLEOTIDE SEQUENCE</scope>
    <source>
        <tissue evidence="2">Leaf</tissue>
    </source>
</reference>
<protein>
    <submittedName>
        <fullName evidence="2">Uncharacterized protein</fullName>
    </submittedName>
</protein>
<proteinExistence type="predicted"/>
<evidence type="ECO:0000313" key="2">
    <source>
        <dbReference type="EMBL" id="MBX55950.1"/>
    </source>
</evidence>
<sequence>MYRRWPRPLHRLLQSPPRESQGSHDPQNAHRHHSSLVNPKHHRRISRRSCRCRRRSNHGHAEAPPPIPAASFQKPTPFPLLLLKTQCPRHQNRFPPRLGLQSHLSFVQRYSMGQKPSFV</sequence>
<dbReference type="EMBL" id="GGEC01075466">
    <property type="protein sequence ID" value="MBX55950.1"/>
    <property type="molecule type" value="Transcribed_RNA"/>
</dbReference>
<name>A0A2P2PMF4_RHIMU</name>
<dbReference type="AlphaFoldDB" id="A0A2P2PMF4"/>
<evidence type="ECO:0000256" key="1">
    <source>
        <dbReference type="SAM" id="MobiDB-lite"/>
    </source>
</evidence>
<feature type="compositionally biased region" description="Basic residues" evidence="1">
    <location>
        <begin position="1"/>
        <end position="10"/>
    </location>
</feature>